<dbReference type="OrthoDB" id="6247020at2759"/>
<feature type="region of interest" description="Disordered" evidence="1">
    <location>
        <begin position="249"/>
        <end position="271"/>
    </location>
</feature>
<dbReference type="EMBL" id="CAJVCH010275270">
    <property type="protein sequence ID" value="CAG7734722.1"/>
    <property type="molecule type" value="Genomic_DNA"/>
</dbReference>
<feature type="compositionally biased region" description="Low complexity" evidence="1">
    <location>
        <begin position="360"/>
        <end position="371"/>
    </location>
</feature>
<keyword evidence="2" id="KW-1133">Transmembrane helix</keyword>
<evidence type="ECO:0000313" key="3">
    <source>
        <dbReference type="EMBL" id="CAG7734722.1"/>
    </source>
</evidence>
<name>A0A8J2KDU3_9HEXA</name>
<feature type="compositionally biased region" description="Polar residues" evidence="1">
    <location>
        <begin position="665"/>
        <end position="676"/>
    </location>
</feature>
<dbReference type="GO" id="GO:0044325">
    <property type="term" value="F:transmembrane transporter binding"/>
    <property type="evidence" value="ECO:0007669"/>
    <property type="project" value="InterPro"/>
</dbReference>
<sequence length="1050" mass="115856">MERGLARIDPIHLLQDFPPPCDRARHFSVLGSLHQEFVHTHWGQYALGSIESRPHIPTDIVPVVRTPEKGRESQEYSCLVRKVEAQEGNIETSVFRGVLPGERKNGRRGYTCHGGRRDLNGFGPFLMPFLQGPSTGTITTYFSAVPSRLLRMGTHVPPTVGGMSSTLPKYITLYVLLAGIGGGLFLVVVVLYCCKICMGRRLSFQYVFSSWGECKFVRHLYFTVVVRAWKTFASYGGLSLERDLHSRESMKDSEAAGGDQGTNGTSGNLPENIKKTCTVHYSGGGTKILMTVKGGLQRKVSEENQGFPPLSKSPRDVEGFKTCSSSGMGRGEELHYKVSPPHSPLYHNSTVISIEPALSRNLSQSSSSSSLQHDHQSTQNSELPSPRSPRSRHNSGGSSLSRCGSRGSTARENRASMKSIPSRNSSIRRPVGGSLKDSKGYQRRSRGGSTGDSYLTINPDSSPRRSVSLRSPRHTPSRSPQSNFLPLGLYIGSENSVNAARDRADHKKFNPSPTMSTHSVISGQWTPLEAGLEWWTRKHKLELVQHEHPETKINGKIRYNDVGSMEDVRGSDISEYIFADSNEDSETPTMEVQPQQIKHQYRALWELRATLEEEDWATTNNPPKIQRMPGGPSLSPTIPPKEDTQALLASVSYSTEQSPDRDPLSSHTTSFESNTEPIAVDDQRSGSSVHKDVFHHLAPTASASLASRRQSYKNVLHNRMKRLERSASIMQETGNATETTSFDSIETQESTSTDTSRLEAITTSIESTDNTDSTGESHQYQQQLGKFQFRCDSGYKSLENGSSKIPPRFVPRRCLSSGSGADALVPGKQMPLPGTAMRGGSFKRNNDDPSAAPVVFAKVGHLPPPSPGRNVARKRRDFGRFERHSIGSLDSVREPLDEESGSADSSSSRAKGSLFYRYFRNPRSNSAYYTRDYSIDEKSDQLFREFSRCDPAFDMTPFTPRGSTRMYVRRNSSATRGTASLDLGSQRAHSSSSSGAYPPNKPLPRRASHHDSVDDELPLLIPESLRGLPNTRFHSVGGHASIPIITVDDS</sequence>
<feature type="transmembrane region" description="Helical" evidence="2">
    <location>
        <begin position="171"/>
        <end position="192"/>
    </location>
</feature>
<feature type="region of interest" description="Disordered" evidence="1">
    <location>
        <begin position="889"/>
        <end position="909"/>
    </location>
</feature>
<feature type="region of interest" description="Disordered" evidence="1">
    <location>
        <begin position="820"/>
        <end position="850"/>
    </location>
</feature>
<keyword evidence="2" id="KW-0812">Transmembrane</keyword>
<feature type="region of interest" description="Disordered" evidence="1">
    <location>
        <begin position="617"/>
        <end position="687"/>
    </location>
</feature>
<dbReference type="GO" id="GO:0045955">
    <property type="term" value="P:negative regulation of calcium ion-dependent exocytosis"/>
    <property type="evidence" value="ECO:0007669"/>
    <property type="project" value="TreeGrafter"/>
</dbReference>
<dbReference type="AlphaFoldDB" id="A0A8J2KDU3"/>
<feature type="region of interest" description="Disordered" evidence="1">
    <location>
        <begin position="360"/>
        <end position="487"/>
    </location>
</feature>
<evidence type="ECO:0000256" key="1">
    <source>
        <dbReference type="SAM" id="MobiDB-lite"/>
    </source>
</evidence>
<reference evidence="3" key="1">
    <citation type="submission" date="2021-06" db="EMBL/GenBank/DDBJ databases">
        <authorList>
            <person name="Hodson N. C."/>
            <person name="Mongue J. A."/>
            <person name="Jaron S. K."/>
        </authorList>
    </citation>
    <scope>NUCLEOTIDE SEQUENCE</scope>
</reference>
<proteinExistence type="predicted"/>
<keyword evidence="4" id="KW-1185">Reference proteome</keyword>
<feature type="compositionally biased region" description="Low complexity" evidence="1">
    <location>
        <begin position="459"/>
        <end position="470"/>
    </location>
</feature>
<gene>
    <name evidence="3" type="ORF">AFUS01_LOCUS23097</name>
</gene>
<organism evidence="3 4">
    <name type="scientific">Allacma fusca</name>
    <dbReference type="NCBI Taxonomy" id="39272"/>
    <lineage>
        <taxon>Eukaryota</taxon>
        <taxon>Metazoa</taxon>
        <taxon>Ecdysozoa</taxon>
        <taxon>Arthropoda</taxon>
        <taxon>Hexapoda</taxon>
        <taxon>Collembola</taxon>
        <taxon>Symphypleona</taxon>
        <taxon>Sminthuridae</taxon>
        <taxon>Allacma</taxon>
    </lineage>
</organism>
<dbReference type="PANTHER" id="PTHR28597:SF1">
    <property type="entry name" value="VOLTAGE-DEPENDENT CALCIUM CHANNEL BETA SUBUNIT-ASSOCIATED REGULATORY PROTEIN"/>
    <property type="match status" value="1"/>
</dbReference>
<protein>
    <submittedName>
        <fullName evidence="3">Uncharacterized protein</fullName>
    </submittedName>
</protein>
<dbReference type="PANTHER" id="PTHR28597">
    <property type="entry name" value="VOLTAGE-DEPENDENT CALCIUM CHANNEL BETA SUBUNIT-ASSOCIATED REGULATORY PROTEIN"/>
    <property type="match status" value="1"/>
</dbReference>
<evidence type="ECO:0000313" key="4">
    <source>
        <dbReference type="Proteomes" id="UP000708208"/>
    </source>
</evidence>
<feature type="region of interest" description="Disordered" evidence="1">
    <location>
        <begin position="302"/>
        <end position="343"/>
    </location>
</feature>
<feature type="compositionally biased region" description="Low complexity" evidence="1">
    <location>
        <begin position="419"/>
        <end position="430"/>
    </location>
</feature>
<dbReference type="InterPro" id="IPR037658">
    <property type="entry name" value="CBARP"/>
</dbReference>
<dbReference type="GO" id="GO:0030141">
    <property type="term" value="C:secretory granule"/>
    <property type="evidence" value="ECO:0007669"/>
    <property type="project" value="TreeGrafter"/>
</dbReference>
<comment type="caution">
    <text evidence="3">The sequence shown here is derived from an EMBL/GenBank/DDBJ whole genome shotgun (WGS) entry which is preliminary data.</text>
</comment>
<accession>A0A8J2KDU3</accession>
<feature type="compositionally biased region" description="Low complexity" evidence="1">
    <location>
        <begin position="395"/>
        <end position="408"/>
    </location>
</feature>
<keyword evidence="2" id="KW-0472">Membrane</keyword>
<dbReference type="GO" id="GO:0005886">
    <property type="term" value="C:plasma membrane"/>
    <property type="evidence" value="ECO:0007669"/>
    <property type="project" value="TreeGrafter"/>
</dbReference>
<feature type="region of interest" description="Disordered" evidence="1">
    <location>
        <begin position="973"/>
        <end position="1015"/>
    </location>
</feature>
<dbReference type="Proteomes" id="UP000708208">
    <property type="component" value="Unassembled WGS sequence"/>
</dbReference>
<evidence type="ECO:0000256" key="2">
    <source>
        <dbReference type="SAM" id="Phobius"/>
    </source>
</evidence>
<feature type="region of interest" description="Disordered" evidence="1">
    <location>
        <begin position="731"/>
        <end position="758"/>
    </location>
</feature>